<organism evidence="2 3">
    <name type="scientific">Gluconacetobacter azotocaptans</name>
    <dbReference type="NCBI Taxonomy" id="142834"/>
    <lineage>
        <taxon>Bacteria</taxon>
        <taxon>Pseudomonadati</taxon>
        <taxon>Pseudomonadota</taxon>
        <taxon>Alphaproteobacteria</taxon>
        <taxon>Acetobacterales</taxon>
        <taxon>Acetobacteraceae</taxon>
        <taxon>Gluconacetobacter</taxon>
    </lineage>
</organism>
<evidence type="ECO:0000313" key="2">
    <source>
        <dbReference type="EMBL" id="MBB2191695.1"/>
    </source>
</evidence>
<dbReference type="Proteomes" id="UP000555756">
    <property type="component" value="Unassembled WGS sequence"/>
</dbReference>
<sequence>MLLALSAPARVDARGGGHTLVVASWGGALGKAQDQAFFQPFARAKGVGVRRFAWDGDAQVPANRPARGRHAWAMALMEDSTARIACMQGLLQRLGGSAGSAEACSVPALHDGIVLAWDRGRIPSAPRWSDFWDVVRYPGKRGLRKDPRSTLEIALMADGVAPADVYTVLATPEGVARAFHKLSQLRPYIVWWTTGADSARIIGNGGVLMTSAAAGEVAAQAATQAAAPSAAGRGRRDVGLQWAQGLDDGLSWGIAPGLDAAERDRARDLLHYMAGTDRVARFAALYRARPDDAAAQPLPMDAAFWQDHLPDLARKFADWLAAPA</sequence>
<dbReference type="PANTHER" id="PTHR30222:SF2">
    <property type="entry name" value="ABC TRANSPORTER SUBSTRATE-BINDING PROTEIN"/>
    <property type="match status" value="1"/>
</dbReference>
<protein>
    <submittedName>
        <fullName evidence="2">Extracellular solute-binding protein</fullName>
    </submittedName>
</protein>
<keyword evidence="3" id="KW-1185">Reference proteome</keyword>
<dbReference type="Gene3D" id="3.40.190.10">
    <property type="entry name" value="Periplasmic binding protein-like II"/>
    <property type="match status" value="2"/>
</dbReference>
<dbReference type="EMBL" id="JABEQF010000020">
    <property type="protein sequence ID" value="MBB2191695.1"/>
    <property type="molecule type" value="Genomic_DNA"/>
</dbReference>
<evidence type="ECO:0000313" key="3">
    <source>
        <dbReference type="Proteomes" id="UP000555756"/>
    </source>
</evidence>
<dbReference type="AlphaFoldDB" id="A0A7W4JVJ6"/>
<dbReference type="InterPro" id="IPR006059">
    <property type="entry name" value="SBP"/>
</dbReference>
<proteinExistence type="predicted"/>
<reference evidence="2 3" key="1">
    <citation type="submission" date="2020-04" db="EMBL/GenBank/DDBJ databases">
        <title>Description of novel Gluconacetobacter.</title>
        <authorList>
            <person name="Sombolestani A."/>
        </authorList>
    </citation>
    <scope>NUCLEOTIDE SEQUENCE [LARGE SCALE GENOMIC DNA]</scope>
    <source>
        <strain evidence="2 3">LMG 21311</strain>
    </source>
</reference>
<name>A0A7W4JVJ6_9PROT</name>
<accession>A0A7W4JVJ6</accession>
<comment type="caution">
    <text evidence="2">The sequence shown here is derived from an EMBL/GenBank/DDBJ whole genome shotgun (WGS) entry which is preliminary data.</text>
</comment>
<dbReference type="PANTHER" id="PTHR30222">
    <property type="entry name" value="SPERMIDINE/PUTRESCINE-BINDING PERIPLASMIC PROTEIN"/>
    <property type="match status" value="1"/>
</dbReference>
<dbReference type="SUPFAM" id="SSF53850">
    <property type="entry name" value="Periplasmic binding protein-like II"/>
    <property type="match status" value="1"/>
</dbReference>
<dbReference type="Pfam" id="PF13416">
    <property type="entry name" value="SBP_bac_8"/>
    <property type="match status" value="1"/>
</dbReference>
<gene>
    <name evidence="2" type="ORF">HLH34_17315</name>
</gene>
<keyword evidence="1" id="KW-0732">Signal</keyword>
<evidence type="ECO:0000256" key="1">
    <source>
        <dbReference type="ARBA" id="ARBA00022729"/>
    </source>
</evidence>